<dbReference type="GeneID" id="92920053"/>
<name>A0ABP2UDP0_ACICA</name>
<dbReference type="RefSeq" id="WP_004643245.1">
    <property type="nucleotide sequence ID" value="NZ_KB849780.1"/>
</dbReference>
<dbReference type="InterPro" id="IPR022742">
    <property type="entry name" value="Hydrolase_4"/>
</dbReference>
<evidence type="ECO:0000259" key="1">
    <source>
        <dbReference type="Pfam" id="PF12146"/>
    </source>
</evidence>
<evidence type="ECO:0000313" key="3">
    <source>
        <dbReference type="Proteomes" id="UP000013024"/>
    </source>
</evidence>
<protein>
    <recommendedName>
        <fullName evidence="1">Serine aminopeptidase S33 domain-containing protein</fullName>
    </recommendedName>
</protein>
<dbReference type="SUPFAM" id="SSF53474">
    <property type="entry name" value="alpha/beta-Hydrolases"/>
    <property type="match status" value="1"/>
</dbReference>
<dbReference type="InterPro" id="IPR051044">
    <property type="entry name" value="MAG_DAG_Lipase"/>
</dbReference>
<accession>A0ABP2UDP0</accession>
<dbReference type="Gene3D" id="3.40.50.1820">
    <property type="entry name" value="alpha/beta hydrolase"/>
    <property type="match status" value="1"/>
</dbReference>
<proteinExistence type="predicted"/>
<dbReference type="InterPro" id="IPR029058">
    <property type="entry name" value="AB_hydrolase_fold"/>
</dbReference>
<feature type="domain" description="Serine aminopeptidase S33" evidence="1">
    <location>
        <begin position="46"/>
        <end position="251"/>
    </location>
</feature>
<keyword evidence="3" id="KW-1185">Reference proteome</keyword>
<dbReference type="Proteomes" id="UP000013024">
    <property type="component" value="Unassembled WGS sequence"/>
</dbReference>
<reference evidence="2 3" key="1">
    <citation type="submission" date="2013-02" db="EMBL/GenBank/DDBJ databases">
        <title>The Genome Sequence of Acinetobacter calcoaceticus CIP 81.8.</title>
        <authorList>
            <consortium name="The Broad Institute Genome Sequencing Platform"/>
            <consortium name="The Broad Institute Genome Sequencing Center for Infectious Disease"/>
            <person name="Cerqueira G."/>
            <person name="Feldgarden M."/>
            <person name="Courvalin P."/>
            <person name="Perichon B."/>
            <person name="Grillot-Courvalin C."/>
            <person name="Clermont D."/>
            <person name="Rocha E."/>
            <person name="Yoon E.-J."/>
            <person name="Nemec A."/>
            <person name="Walker B."/>
            <person name="Young S.K."/>
            <person name="Zeng Q."/>
            <person name="Gargeya S."/>
            <person name="Fitzgerald M."/>
            <person name="Haas B."/>
            <person name="Abouelleil A."/>
            <person name="Alvarado L."/>
            <person name="Arachchi H.M."/>
            <person name="Berlin A.M."/>
            <person name="Chapman S.B."/>
            <person name="Dewar J."/>
            <person name="Goldberg J."/>
            <person name="Griggs A."/>
            <person name="Gujja S."/>
            <person name="Hansen M."/>
            <person name="Howarth C."/>
            <person name="Imamovic A."/>
            <person name="Larimer J."/>
            <person name="McCowan C."/>
            <person name="Murphy C."/>
            <person name="Neiman D."/>
            <person name="Pearson M."/>
            <person name="Priest M."/>
            <person name="Roberts A."/>
            <person name="Saif S."/>
            <person name="Shea T."/>
            <person name="Sisk P."/>
            <person name="Sykes S."/>
            <person name="Wortman J."/>
            <person name="Nusbaum C."/>
            <person name="Birren B."/>
        </authorList>
    </citation>
    <scope>NUCLEOTIDE SEQUENCE [LARGE SCALE GENOMIC DNA]</scope>
    <source>
        <strain evidence="2 3">CIP 81.8</strain>
    </source>
</reference>
<evidence type="ECO:0000313" key="2">
    <source>
        <dbReference type="EMBL" id="ENV98485.1"/>
    </source>
</evidence>
<dbReference type="PANTHER" id="PTHR11614">
    <property type="entry name" value="PHOSPHOLIPASE-RELATED"/>
    <property type="match status" value="1"/>
</dbReference>
<organism evidence="2 3">
    <name type="scientific">Acinetobacter calcoaceticus DSM 30006 = CIP 81.8</name>
    <dbReference type="NCBI Taxonomy" id="981331"/>
    <lineage>
        <taxon>Bacteria</taxon>
        <taxon>Pseudomonadati</taxon>
        <taxon>Pseudomonadota</taxon>
        <taxon>Gammaproteobacteria</taxon>
        <taxon>Moraxellales</taxon>
        <taxon>Moraxellaceae</taxon>
        <taxon>Acinetobacter</taxon>
        <taxon>Acinetobacter calcoaceticus/baumannii complex</taxon>
    </lineage>
</organism>
<dbReference type="EMBL" id="APQI01000004">
    <property type="protein sequence ID" value="ENV98485.1"/>
    <property type="molecule type" value="Genomic_DNA"/>
</dbReference>
<gene>
    <name evidence="2" type="ORF">F936_01568</name>
</gene>
<sequence length="323" mass="36768">MNTSSATQNYVPDILGTGYEQLTLNFPDDYEGKVVATLVRKKAAQSTQKAVLYIHGFLDYFFQTEMAEQFNAHGYDFYALDLRKYGRSKLPHQIFYNVLDLSEYDAEITQALDIIAKEQHTQVLLAGHSTGGLTATLYAAHHPNHPLVKALWANSPFYDFNLSLVEKKFGIPMLSRVGKYLPKVKFPSQLNKWYTASLHKELKGEWDFNLDWKPTSAPTVQLSFVHAIHTAQKEIHRGVKLDIPALIMHSHQTKNPKKWGVDATQSDVILDVKDIKKHGKKIKGDVSVVSIHNGLHDLVLSVQPVREQVYQQLFQWLDQKSLN</sequence>
<dbReference type="Pfam" id="PF12146">
    <property type="entry name" value="Hydrolase_4"/>
    <property type="match status" value="1"/>
</dbReference>
<comment type="caution">
    <text evidence="2">The sequence shown here is derived from an EMBL/GenBank/DDBJ whole genome shotgun (WGS) entry which is preliminary data.</text>
</comment>